<evidence type="ECO:0000313" key="3">
    <source>
        <dbReference type="Proteomes" id="UP000772434"/>
    </source>
</evidence>
<dbReference type="EMBL" id="JADNRY010000014">
    <property type="protein sequence ID" value="KAF9074199.1"/>
    <property type="molecule type" value="Genomic_DNA"/>
</dbReference>
<keyword evidence="3" id="KW-1185">Reference proteome</keyword>
<name>A0A9P5Q3N1_9AGAR</name>
<evidence type="ECO:0000313" key="2">
    <source>
        <dbReference type="EMBL" id="KAF9074199.1"/>
    </source>
</evidence>
<feature type="chain" id="PRO_5040223026" evidence="1">
    <location>
        <begin position="26"/>
        <end position="350"/>
    </location>
</feature>
<sequence length="350" mass="38966">MRYPLLFTMVISSSLLAVCPLPMQAQVEPSNEVSPAGLSNQQEPLPPLAFPTLTFVDRETGEDLEGLVIEPRVASYISERLNEVFRRNGNAYILGCTEDNPCFGWMTKWGEYLLPNLVFLVAYSLLERPHLNAKGTGLRDVGEPFGAWYIGIITGKPGPDRFSGKPVTKPGRNEITTGGLQKQWENRLVVFKNNFMVPKVTFAPMHVPQTKPPPPGLRQPADLTKAFNGALNRDSDDPVIYKGQYIKEPGPDDLNSYWVYFKLISGDKRCQAKTPCFGCIVIHSGTKHVLIVRKGTVGSARFERIGVYPEQNNFPAGLTVEFMEKQLENLISKLPALVIKDTTYSARHLG</sequence>
<accession>A0A9P5Q3N1</accession>
<proteinExistence type="predicted"/>
<gene>
    <name evidence="2" type="ORF">BDP27DRAFT_1317467</name>
</gene>
<keyword evidence="1" id="KW-0732">Signal</keyword>
<reference evidence="2" key="1">
    <citation type="submission" date="2020-11" db="EMBL/GenBank/DDBJ databases">
        <authorList>
            <consortium name="DOE Joint Genome Institute"/>
            <person name="Ahrendt S."/>
            <person name="Riley R."/>
            <person name="Andreopoulos W."/>
            <person name="Labutti K."/>
            <person name="Pangilinan J."/>
            <person name="Ruiz-Duenas F.J."/>
            <person name="Barrasa J.M."/>
            <person name="Sanchez-Garcia M."/>
            <person name="Camarero S."/>
            <person name="Miyauchi S."/>
            <person name="Serrano A."/>
            <person name="Linde D."/>
            <person name="Babiker R."/>
            <person name="Drula E."/>
            <person name="Ayuso-Fernandez I."/>
            <person name="Pacheco R."/>
            <person name="Padilla G."/>
            <person name="Ferreira P."/>
            <person name="Barriuso J."/>
            <person name="Kellner H."/>
            <person name="Castanera R."/>
            <person name="Alfaro M."/>
            <person name="Ramirez L."/>
            <person name="Pisabarro A.G."/>
            <person name="Kuo A."/>
            <person name="Tritt A."/>
            <person name="Lipzen A."/>
            <person name="He G."/>
            <person name="Yan M."/>
            <person name="Ng V."/>
            <person name="Cullen D."/>
            <person name="Martin F."/>
            <person name="Rosso M.-N."/>
            <person name="Henrissat B."/>
            <person name="Hibbett D."/>
            <person name="Martinez A.T."/>
            <person name="Grigoriev I.V."/>
        </authorList>
    </citation>
    <scope>NUCLEOTIDE SEQUENCE</scope>
    <source>
        <strain evidence="2">AH 40177</strain>
    </source>
</reference>
<feature type="signal peptide" evidence="1">
    <location>
        <begin position="1"/>
        <end position="25"/>
    </location>
</feature>
<evidence type="ECO:0000256" key="1">
    <source>
        <dbReference type="SAM" id="SignalP"/>
    </source>
</evidence>
<comment type="caution">
    <text evidence="2">The sequence shown here is derived from an EMBL/GenBank/DDBJ whole genome shotgun (WGS) entry which is preliminary data.</text>
</comment>
<dbReference type="AlphaFoldDB" id="A0A9P5Q3N1"/>
<dbReference type="Proteomes" id="UP000772434">
    <property type="component" value="Unassembled WGS sequence"/>
</dbReference>
<protein>
    <submittedName>
        <fullName evidence="2">Uncharacterized protein</fullName>
    </submittedName>
</protein>
<organism evidence="2 3">
    <name type="scientific">Rhodocollybia butyracea</name>
    <dbReference type="NCBI Taxonomy" id="206335"/>
    <lineage>
        <taxon>Eukaryota</taxon>
        <taxon>Fungi</taxon>
        <taxon>Dikarya</taxon>
        <taxon>Basidiomycota</taxon>
        <taxon>Agaricomycotina</taxon>
        <taxon>Agaricomycetes</taxon>
        <taxon>Agaricomycetidae</taxon>
        <taxon>Agaricales</taxon>
        <taxon>Marasmiineae</taxon>
        <taxon>Omphalotaceae</taxon>
        <taxon>Rhodocollybia</taxon>
    </lineage>
</organism>